<dbReference type="PROSITE" id="PS51165">
    <property type="entry name" value="THUMP"/>
    <property type="match status" value="1"/>
</dbReference>
<dbReference type="InterPro" id="IPR029063">
    <property type="entry name" value="SAM-dependent_MTases_sf"/>
</dbReference>
<dbReference type="RefSeq" id="WP_068219486.1">
    <property type="nucleotide sequence ID" value="NZ_CP139724.1"/>
</dbReference>
<evidence type="ECO:0000259" key="4">
    <source>
        <dbReference type="PROSITE" id="PS51165"/>
    </source>
</evidence>
<dbReference type="GO" id="GO:0008990">
    <property type="term" value="F:rRNA (guanine-N2-)-methyltransferase activity"/>
    <property type="evidence" value="ECO:0007669"/>
    <property type="project" value="TreeGrafter"/>
</dbReference>
<dbReference type="Gene3D" id="3.40.50.150">
    <property type="entry name" value="Vaccinia Virus protein VP39"/>
    <property type="match status" value="1"/>
</dbReference>
<keyword evidence="1 5" id="KW-0489">Methyltransferase</keyword>
<dbReference type="GO" id="GO:0070043">
    <property type="term" value="F:rRNA (guanine-N7-)-methyltransferase activity"/>
    <property type="evidence" value="ECO:0007669"/>
    <property type="project" value="TreeGrafter"/>
</dbReference>
<proteinExistence type="predicted"/>
<keyword evidence="2 5" id="KW-0808">Transferase</keyword>
<organism evidence="5 6">
    <name type="scientific">Roseivirga spongicola</name>
    <dbReference type="NCBI Taxonomy" id="333140"/>
    <lineage>
        <taxon>Bacteria</taxon>
        <taxon>Pseudomonadati</taxon>
        <taxon>Bacteroidota</taxon>
        <taxon>Cytophagia</taxon>
        <taxon>Cytophagales</taxon>
        <taxon>Roseivirgaceae</taxon>
        <taxon>Roseivirga</taxon>
    </lineage>
</organism>
<accession>A0A150XAG0</accession>
<evidence type="ECO:0000256" key="1">
    <source>
        <dbReference type="ARBA" id="ARBA00022603"/>
    </source>
</evidence>
<gene>
    <name evidence="5" type="ORF">AWW68_07785</name>
</gene>
<dbReference type="Pfam" id="PF22020">
    <property type="entry name" value="RlmL_1st"/>
    <property type="match status" value="1"/>
</dbReference>
<dbReference type="SUPFAM" id="SSF53335">
    <property type="entry name" value="S-adenosyl-L-methionine-dependent methyltransferases"/>
    <property type="match status" value="1"/>
</dbReference>
<dbReference type="Pfam" id="PF01170">
    <property type="entry name" value="UPF0020"/>
    <property type="match status" value="1"/>
</dbReference>
<evidence type="ECO:0000256" key="2">
    <source>
        <dbReference type="ARBA" id="ARBA00022679"/>
    </source>
</evidence>
<dbReference type="GO" id="GO:0003723">
    <property type="term" value="F:RNA binding"/>
    <property type="evidence" value="ECO:0007669"/>
    <property type="project" value="UniProtKB-UniRule"/>
</dbReference>
<dbReference type="EMBL" id="LRPC01000012">
    <property type="protein sequence ID" value="KYG75727.1"/>
    <property type="molecule type" value="Genomic_DNA"/>
</dbReference>
<keyword evidence="3" id="KW-0694">RNA-binding</keyword>
<reference evidence="5 6" key="1">
    <citation type="submission" date="2016-01" db="EMBL/GenBank/DDBJ databases">
        <title>Genome sequencing of Roseivirga spongicola UST030701-084.</title>
        <authorList>
            <person name="Selvaratnam C."/>
            <person name="Thevarajoo S."/>
            <person name="Goh K.M."/>
            <person name="Ee R."/>
            <person name="Chan K.-G."/>
            <person name="Chong C.S."/>
        </authorList>
    </citation>
    <scope>NUCLEOTIDE SEQUENCE [LARGE SCALE GENOMIC DNA]</scope>
    <source>
        <strain evidence="5 6">UST030701-084</strain>
    </source>
</reference>
<dbReference type="InterPro" id="IPR054170">
    <property type="entry name" value="RlmL_1st"/>
</dbReference>
<dbReference type="Pfam" id="PF02926">
    <property type="entry name" value="THUMP"/>
    <property type="match status" value="1"/>
</dbReference>
<protein>
    <submittedName>
        <fullName evidence="5">RNA methyltransferase</fullName>
    </submittedName>
</protein>
<comment type="caution">
    <text evidence="5">The sequence shown here is derived from an EMBL/GenBank/DDBJ whole genome shotgun (WGS) entry which is preliminary data.</text>
</comment>
<evidence type="ECO:0000313" key="5">
    <source>
        <dbReference type="EMBL" id="KYG75727.1"/>
    </source>
</evidence>
<dbReference type="Gene3D" id="3.30.2130.30">
    <property type="match status" value="1"/>
</dbReference>
<dbReference type="AlphaFoldDB" id="A0A150XAG0"/>
<dbReference type="OrthoDB" id="9809404at2"/>
<dbReference type="Proteomes" id="UP000075606">
    <property type="component" value="Unassembled WGS sequence"/>
</dbReference>
<name>A0A150XAG0_9BACT</name>
<dbReference type="STRING" id="333140.AWW68_07785"/>
<evidence type="ECO:0000256" key="3">
    <source>
        <dbReference type="PROSITE-ProRule" id="PRU00529"/>
    </source>
</evidence>
<keyword evidence="6" id="KW-1185">Reference proteome</keyword>
<evidence type="ECO:0000313" key="6">
    <source>
        <dbReference type="Proteomes" id="UP000075606"/>
    </source>
</evidence>
<dbReference type="InterPro" id="IPR004114">
    <property type="entry name" value="THUMP_dom"/>
</dbReference>
<dbReference type="SMART" id="SM00981">
    <property type="entry name" value="THUMP"/>
    <property type="match status" value="1"/>
</dbReference>
<dbReference type="PANTHER" id="PTHR47313:SF1">
    <property type="entry name" value="RIBOSOMAL RNA LARGE SUBUNIT METHYLTRANSFERASE K_L"/>
    <property type="match status" value="1"/>
</dbReference>
<dbReference type="CDD" id="cd11715">
    <property type="entry name" value="THUMP_AdoMetMT"/>
    <property type="match status" value="1"/>
</dbReference>
<dbReference type="InterPro" id="IPR000241">
    <property type="entry name" value="RlmKL-like_Mtase"/>
</dbReference>
<feature type="domain" description="THUMP" evidence="4">
    <location>
        <begin position="50"/>
        <end position="161"/>
    </location>
</feature>
<dbReference type="PANTHER" id="PTHR47313">
    <property type="entry name" value="RIBOSOMAL RNA LARGE SUBUNIT METHYLTRANSFERASE K/L"/>
    <property type="match status" value="1"/>
</dbReference>
<sequence length="390" mass="44119">MSSVFPYKSAIVITCFPQQSPWLAKEVEALGFEVKSTAISEVETEGYMDDCLRLNMQLRTASRVLFQIQRFKAHDANELYKRIKAIPWENYLDNDGYFSITSYVKNDTILDDRFANVRVKDAIADRMTEKTGSRPNSGPNRDKTVIHIYWKDEKVRVYFDTSGETIAKHGYRKLPFKAPMIESLAASTLYATEWDKASPFINPMCGSGTLAIEAALIAINKAPGLMRDNFGFMHIKGYDANSWADYQRLAKLQIKEPPAGLKIIASDMSKSALFCARGNAKTAGVEHLIEFEHGDFRETTVPDTDGVVMLNPEYGERLGEEEQLKEVYQAIGDFFKNKCQGYNGFIFTGNMNLAKSIGLRTSARIPFFNARIECRLLKYELYRGSKKAKA</sequence>